<reference evidence="2" key="1">
    <citation type="journal article" date="2023" name="Mol. Phylogenet. Evol.">
        <title>Genome-scale phylogeny and comparative genomics of the fungal order Sordariales.</title>
        <authorList>
            <person name="Hensen N."/>
            <person name="Bonometti L."/>
            <person name="Westerberg I."/>
            <person name="Brannstrom I.O."/>
            <person name="Guillou S."/>
            <person name="Cros-Aarteil S."/>
            <person name="Calhoun S."/>
            <person name="Haridas S."/>
            <person name="Kuo A."/>
            <person name="Mondo S."/>
            <person name="Pangilinan J."/>
            <person name="Riley R."/>
            <person name="LaButti K."/>
            <person name="Andreopoulos B."/>
            <person name="Lipzen A."/>
            <person name="Chen C."/>
            <person name="Yan M."/>
            <person name="Daum C."/>
            <person name="Ng V."/>
            <person name="Clum A."/>
            <person name="Steindorff A."/>
            <person name="Ohm R.A."/>
            <person name="Martin F."/>
            <person name="Silar P."/>
            <person name="Natvig D.O."/>
            <person name="Lalanne C."/>
            <person name="Gautier V."/>
            <person name="Ament-Velasquez S.L."/>
            <person name="Kruys A."/>
            <person name="Hutchinson M.I."/>
            <person name="Powell A.J."/>
            <person name="Barry K."/>
            <person name="Miller A.N."/>
            <person name="Grigoriev I.V."/>
            <person name="Debuchy R."/>
            <person name="Gladieux P."/>
            <person name="Hiltunen Thoren M."/>
            <person name="Johannesson H."/>
        </authorList>
    </citation>
    <scope>NUCLEOTIDE SEQUENCE</scope>
    <source>
        <strain evidence="2">CBS 508.74</strain>
    </source>
</reference>
<keyword evidence="3" id="KW-1185">Reference proteome</keyword>
<feature type="region of interest" description="Disordered" evidence="1">
    <location>
        <begin position="430"/>
        <end position="471"/>
    </location>
</feature>
<feature type="compositionally biased region" description="Basic residues" evidence="1">
    <location>
        <begin position="231"/>
        <end position="249"/>
    </location>
</feature>
<dbReference type="Proteomes" id="UP001302812">
    <property type="component" value="Unassembled WGS sequence"/>
</dbReference>
<accession>A0AAN6QJP4</accession>
<dbReference type="EMBL" id="MU853357">
    <property type="protein sequence ID" value="KAK4109355.1"/>
    <property type="molecule type" value="Genomic_DNA"/>
</dbReference>
<evidence type="ECO:0000313" key="2">
    <source>
        <dbReference type="EMBL" id="KAK4109355.1"/>
    </source>
</evidence>
<protein>
    <submittedName>
        <fullName evidence="2">Uncharacterized protein</fullName>
    </submittedName>
</protein>
<dbReference type="AlphaFoldDB" id="A0AAN6QJP4"/>
<proteinExistence type="predicted"/>
<organism evidence="2 3">
    <name type="scientific">Canariomyces notabilis</name>
    <dbReference type="NCBI Taxonomy" id="2074819"/>
    <lineage>
        <taxon>Eukaryota</taxon>
        <taxon>Fungi</taxon>
        <taxon>Dikarya</taxon>
        <taxon>Ascomycota</taxon>
        <taxon>Pezizomycotina</taxon>
        <taxon>Sordariomycetes</taxon>
        <taxon>Sordariomycetidae</taxon>
        <taxon>Sordariales</taxon>
        <taxon>Chaetomiaceae</taxon>
        <taxon>Canariomyces</taxon>
    </lineage>
</organism>
<feature type="region of interest" description="Disordered" evidence="1">
    <location>
        <begin position="143"/>
        <end position="323"/>
    </location>
</feature>
<feature type="compositionally biased region" description="Low complexity" evidence="1">
    <location>
        <begin position="28"/>
        <end position="39"/>
    </location>
</feature>
<feature type="compositionally biased region" description="Polar residues" evidence="1">
    <location>
        <begin position="178"/>
        <end position="190"/>
    </location>
</feature>
<dbReference type="RefSeq" id="XP_064666925.1">
    <property type="nucleotide sequence ID" value="XM_064815919.1"/>
</dbReference>
<evidence type="ECO:0000313" key="3">
    <source>
        <dbReference type="Proteomes" id="UP001302812"/>
    </source>
</evidence>
<evidence type="ECO:0000256" key="1">
    <source>
        <dbReference type="SAM" id="MobiDB-lite"/>
    </source>
</evidence>
<name>A0AAN6QJP4_9PEZI</name>
<feature type="compositionally biased region" description="Polar residues" evidence="1">
    <location>
        <begin position="313"/>
        <end position="322"/>
    </location>
</feature>
<feature type="compositionally biased region" description="Low complexity" evidence="1">
    <location>
        <begin position="193"/>
        <end position="230"/>
    </location>
</feature>
<feature type="region of interest" description="Disordered" evidence="1">
    <location>
        <begin position="1"/>
        <end position="42"/>
    </location>
</feature>
<reference evidence="2" key="2">
    <citation type="submission" date="2023-05" db="EMBL/GenBank/DDBJ databases">
        <authorList>
            <consortium name="Lawrence Berkeley National Laboratory"/>
            <person name="Steindorff A."/>
            <person name="Hensen N."/>
            <person name="Bonometti L."/>
            <person name="Westerberg I."/>
            <person name="Brannstrom I.O."/>
            <person name="Guillou S."/>
            <person name="Cros-Aarteil S."/>
            <person name="Calhoun S."/>
            <person name="Haridas S."/>
            <person name="Kuo A."/>
            <person name="Mondo S."/>
            <person name="Pangilinan J."/>
            <person name="Riley R."/>
            <person name="Labutti K."/>
            <person name="Andreopoulos B."/>
            <person name="Lipzen A."/>
            <person name="Chen C."/>
            <person name="Yanf M."/>
            <person name="Daum C."/>
            <person name="Ng V."/>
            <person name="Clum A."/>
            <person name="Ohm R."/>
            <person name="Martin F."/>
            <person name="Silar P."/>
            <person name="Natvig D."/>
            <person name="Lalanne C."/>
            <person name="Gautier V."/>
            <person name="Ament-Velasquez S.L."/>
            <person name="Kruys A."/>
            <person name="Hutchinson M.I."/>
            <person name="Powell A.J."/>
            <person name="Barry K."/>
            <person name="Miller A.N."/>
            <person name="Grigoriev I.V."/>
            <person name="Debuchy R."/>
            <person name="Gladieux P."/>
            <person name="Thoren M.H."/>
            <person name="Johannesson H."/>
        </authorList>
    </citation>
    <scope>NUCLEOTIDE SEQUENCE</scope>
    <source>
        <strain evidence="2">CBS 508.74</strain>
    </source>
</reference>
<feature type="compositionally biased region" description="Basic and acidic residues" evidence="1">
    <location>
        <begin position="251"/>
        <end position="261"/>
    </location>
</feature>
<dbReference type="GeneID" id="89940044"/>
<feature type="compositionally biased region" description="Low complexity" evidence="1">
    <location>
        <begin position="434"/>
        <end position="451"/>
    </location>
</feature>
<gene>
    <name evidence="2" type="ORF">N656DRAFT_783283</name>
</gene>
<feature type="compositionally biased region" description="Pro residues" evidence="1">
    <location>
        <begin position="143"/>
        <end position="152"/>
    </location>
</feature>
<comment type="caution">
    <text evidence="2">The sequence shown here is derived from an EMBL/GenBank/DDBJ whole genome shotgun (WGS) entry which is preliminary data.</text>
</comment>
<sequence length="561" mass="61038">MRSPWRQNKNPHRDRPLRPSTPRRRQSRPQQGPAETLPKMRPKLLPPLVIPFRQSPEPVLLHVAFQHNVKPQVQQYQQWQQQQQREDPPPPAYQAERQTWHYALSPYLLQQQKDLPTTPASEPDSEEAVDDLALFQFHHPCLLPPPTIPDLPPTYYSSRKSKPQRIPTVTARGRRLQRQGTIRRQGSNRVGGTAAPTAAASTTSTTASVPSQPTSSRPASPSRTRTGTTRTRSKSTQRSRSRPRSRSRSRPCSESRPENRLRWTTGTIVAYQPSGSPAGPGTVKPTGINPQTGKDGDGDGNGGVEQGEDEYTPATTSVYSPSPMTPFLARYAAVEEVLRDMIQGQGQGKGQDQGQGQIESPITPFLREKVQQVGEDVDNLSMNSGARETNRDRDSGVAGLKLQVPCQFHVELEQDAATMARGLSGHMHMHMQRAASGTSSSSSSSSSSGAGPMHVVPPSLGAQRGTAGGTETDLDRALVALELEEYAAREQDALKELLGVIDSYLDHGESASYGEGMGNVVNGAVAGTPGMENRAKSDDMVGCPGLGAAWWKGLRESEALL</sequence>